<dbReference type="AlphaFoldDB" id="A0ABD1M204"/>
<keyword evidence="3" id="KW-1185">Reference proteome</keyword>
<evidence type="ECO:0000313" key="2">
    <source>
        <dbReference type="EMBL" id="KAL2329817.1"/>
    </source>
</evidence>
<gene>
    <name evidence="2" type="ORF">Fmac_017398</name>
</gene>
<dbReference type="EMBL" id="JBGMDY010000006">
    <property type="protein sequence ID" value="KAL2329817.1"/>
    <property type="molecule type" value="Genomic_DNA"/>
</dbReference>
<evidence type="ECO:0000313" key="3">
    <source>
        <dbReference type="Proteomes" id="UP001603857"/>
    </source>
</evidence>
<feature type="region of interest" description="Disordered" evidence="1">
    <location>
        <begin position="197"/>
        <end position="230"/>
    </location>
</feature>
<evidence type="ECO:0000256" key="1">
    <source>
        <dbReference type="SAM" id="MobiDB-lite"/>
    </source>
</evidence>
<comment type="caution">
    <text evidence="2">The sequence shown here is derived from an EMBL/GenBank/DDBJ whole genome shotgun (WGS) entry which is preliminary data.</text>
</comment>
<dbReference type="Proteomes" id="UP001603857">
    <property type="component" value="Unassembled WGS sequence"/>
</dbReference>
<reference evidence="2 3" key="1">
    <citation type="submission" date="2024-08" db="EMBL/GenBank/DDBJ databases">
        <title>Insights into the chromosomal genome structure of Flemingia macrophylla.</title>
        <authorList>
            <person name="Ding Y."/>
            <person name="Zhao Y."/>
            <person name="Bi W."/>
            <person name="Wu M."/>
            <person name="Zhao G."/>
            <person name="Gong Y."/>
            <person name="Li W."/>
            <person name="Zhang P."/>
        </authorList>
    </citation>
    <scope>NUCLEOTIDE SEQUENCE [LARGE SCALE GENOMIC DNA]</scope>
    <source>
        <strain evidence="2">DYQJB</strain>
        <tissue evidence="2">Leaf</tissue>
    </source>
</reference>
<sequence>MRSVQIFLGISFYAHGGKPTPLPLPPVTLATCCRSRKYRKRSGMAFTPDDVNPTVTFQGEGVTFLYMQPDQNEPYILECPILITFFLPGPDNPFSFLIPPVEEHVETPSPDNPFSLLSSLVLIAFKRCKPLLQAIKVRESLDWLGWVGSGFKSSNFDTPYEYHRVYSEDKYQSGDPNDPNKPVCNTNNGRYTSCVPQKAPPKCTDPYSRDCQPSSPAPPPPCNPYKRNCR</sequence>
<accession>A0ABD1M204</accession>
<organism evidence="2 3">
    <name type="scientific">Flemingia macrophylla</name>
    <dbReference type="NCBI Taxonomy" id="520843"/>
    <lineage>
        <taxon>Eukaryota</taxon>
        <taxon>Viridiplantae</taxon>
        <taxon>Streptophyta</taxon>
        <taxon>Embryophyta</taxon>
        <taxon>Tracheophyta</taxon>
        <taxon>Spermatophyta</taxon>
        <taxon>Magnoliopsida</taxon>
        <taxon>eudicotyledons</taxon>
        <taxon>Gunneridae</taxon>
        <taxon>Pentapetalae</taxon>
        <taxon>rosids</taxon>
        <taxon>fabids</taxon>
        <taxon>Fabales</taxon>
        <taxon>Fabaceae</taxon>
        <taxon>Papilionoideae</taxon>
        <taxon>50 kb inversion clade</taxon>
        <taxon>NPAAA clade</taxon>
        <taxon>indigoferoid/millettioid clade</taxon>
        <taxon>Phaseoleae</taxon>
        <taxon>Flemingia</taxon>
    </lineage>
</organism>
<name>A0ABD1M204_9FABA</name>
<proteinExistence type="predicted"/>
<protein>
    <submittedName>
        <fullName evidence="2">Uncharacterized protein</fullName>
    </submittedName>
</protein>